<comment type="caution">
    <text evidence="2">The sequence shown here is derived from an EMBL/GenBank/DDBJ whole genome shotgun (WGS) entry which is preliminary data.</text>
</comment>
<reference evidence="2" key="1">
    <citation type="submission" date="2022-03" db="EMBL/GenBank/DDBJ databases">
        <title>Identification of a novel bacterium isolated from mangrove sediments.</title>
        <authorList>
            <person name="Pan X."/>
        </authorList>
    </citation>
    <scope>NUCLEOTIDE SEQUENCE</scope>
    <source>
        <strain evidence="2">B1949</strain>
    </source>
</reference>
<feature type="domain" description="PilZ" evidence="1">
    <location>
        <begin position="11"/>
        <end position="79"/>
    </location>
</feature>
<name>A0ABT0BB33_9SPHN</name>
<accession>A0ABT0BB33</accession>
<organism evidence="2 3">
    <name type="scientific">Novosphingobium organovorum</name>
    <dbReference type="NCBI Taxonomy" id="2930092"/>
    <lineage>
        <taxon>Bacteria</taxon>
        <taxon>Pseudomonadati</taxon>
        <taxon>Pseudomonadota</taxon>
        <taxon>Alphaproteobacteria</taxon>
        <taxon>Sphingomonadales</taxon>
        <taxon>Sphingomonadaceae</taxon>
        <taxon>Novosphingobium</taxon>
    </lineage>
</organism>
<dbReference type="EMBL" id="JALHLF010000010">
    <property type="protein sequence ID" value="MCJ2182009.1"/>
    <property type="molecule type" value="Genomic_DNA"/>
</dbReference>
<keyword evidence="3" id="KW-1185">Reference proteome</keyword>
<gene>
    <name evidence="2" type="ORF">MTR62_04730</name>
</gene>
<dbReference type="Pfam" id="PF07238">
    <property type="entry name" value="PilZ"/>
    <property type="match status" value="1"/>
</dbReference>
<evidence type="ECO:0000313" key="3">
    <source>
        <dbReference type="Proteomes" id="UP001162881"/>
    </source>
</evidence>
<sequence>MEKAQTHSGLRYPVGVARHVSADGCQFVLEQGALERGQNLAFLLEGFGVVRGKVRWIVADRIGFAFDGRLERDAQRALAGMARAVHRVRFELAR</sequence>
<protein>
    <submittedName>
        <fullName evidence="2">PilZ domain-containing protein</fullName>
    </submittedName>
</protein>
<evidence type="ECO:0000259" key="1">
    <source>
        <dbReference type="Pfam" id="PF07238"/>
    </source>
</evidence>
<evidence type="ECO:0000313" key="2">
    <source>
        <dbReference type="EMBL" id="MCJ2182009.1"/>
    </source>
</evidence>
<proteinExistence type="predicted"/>
<dbReference type="RefSeq" id="WP_244017488.1">
    <property type="nucleotide sequence ID" value="NZ_JALHLF010000010.1"/>
</dbReference>
<dbReference type="InterPro" id="IPR009875">
    <property type="entry name" value="PilZ_domain"/>
</dbReference>
<dbReference type="Proteomes" id="UP001162881">
    <property type="component" value="Unassembled WGS sequence"/>
</dbReference>